<gene>
    <name evidence="1" type="ORF">LCGC14_0249550</name>
</gene>
<reference evidence="1" key="1">
    <citation type="journal article" date="2015" name="Nature">
        <title>Complex archaea that bridge the gap between prokaryotes and eukaryotes.</title>
        <authorList>
            <person name="Spang A."/>
            <person name="Saw J.H."/>
            <person name="Jorgensen S.L."/>
            <person name="Zaremba-Niedzwiedzka K."/>
            <person name="Martijn J."/>
            <person name="Lind A.E."/>
            <person name="van Eijk R."/>
            <person name="Schleper C."/>
            <person name="Guy L."/>
            <person name="Ettema T.J."/>
        </authorList>
    </citation>
    <scope>NUCLEOTIDE SEQUENCE</scope>
</reference>
<protein>
    <recommendedName>
        <fullName evidence="2">Class I SAM-dependent methyltransferase</fullName>
    </recommendedName>
</protein>
<comment type="caution">
    <text evidence="1">The sequence shown here is derived from an EMBL/GenBank/DDBJ whole genome shotgun (WGS) entry which is preliminary data.</text>
</comment>
<organism evidence="1">
    <name type="scientific">marine sediment metagenome</name>
    <dbReference type="NCBI Taxonomy" id="412755"/>
    <lineage>
        <taxon>unclassified sequences</taxon>
        <taxon>metagenomes</taxon>
        <taxon>ecological metagenomes</taxon>
    </lineage>
</organism>
<evidence type="ECO:0008006" key="2">
    <source>
        <dbReference type="Google" id="ProtNLM"/>
    </source>
</evidence>
<dbReference type="Pfam" id="PF13578">
    <property type="entry name" value="Methyltransf_24"/>
    <property type="match status" value="1"/>
</dbReference>
<dbReference type="SUPFAM" id="SSF53335">
    <property type="entry name" value="S-adenosyl-L-methionine-dependent methyltransferases"/>
    <property type="match status" value="1"/>
</dbReference>
<proteinExistence type="predicted"/>
<accession>A0A0F9ULR5</accession>
<dbReference type="InterPro" id="IPR029063">
    <property type="entry name" value="SAM-dependent_MTases_sf"/>
</dbReference>
<dbReference type="AlphaFoldDB" id="A0A0F9ULR5"/>
<name>A0A0F9ULR5_9ZZZZ</name>
<evidence type="ECO:0000313" key="1">
    <source>
        <dbReference type="EMBL" id="KKN88392.1"/>
    </source>
</evidence>
<dbReference type="Gene3D" id="3.40.50.150">
    <property type="entry name" value="Vaccinia Virus protein VP39"/>
    <property type="match status" value="1"/>
</dbReference>
<sequence length="208" mass="24468">MKNFDIDMSEHDFKFKRKWFKNRNLQTFVEYIYLKWAGKPILYLEIGVFEGMSLTWMFQHILTHPESRAVGIDPWLPMPPKWNMEQIIGIREHALHNLSMRDRLELIHANSVTILDVMLRKKGYAGVSRGSLDLCMVDGDHHALGMLADAKMCLPLMRKGGWLLFDDVELSMPRKDQVKEGLRMFVEQHGNEVKRVFKHKHMEAYEVL</sequence>
<dbReference type="EMBL" id="LAZR01000129">
    <property type="protein sequence ID" value="KKN88392.1"/>
    <property type="molecule type" value="Genomic_DNA"/>
</dbReference>